<dbReference type="InterPro" id="IPR050929">
    <property type="entry name" value="PFKA"/>
</dbReference>
<comment type="pathway">
    <text evidence="6">Carbohydrate degradation; glycolysis; D-glyceraldehyde 3-phosphate and glycerone phosphate from D-glucose: step 3/4.</text>
</comment>
<dbReference type="RefSeq" id="WP_204600678.1">
    <property type="nucleotide sequence ID" value="NZ_JBHSED010000003.1"/>
</dbReference>
<keyword evidence="6" id="KW-0324">Glycolysis</keyword>
<keyword evidence="4 6" id="KW-0418">Kinase</keyword>
<dbReference type="Gene3D" id="3.40.50.460">
    <property type="entry name" value="Phosphofructokinase domain"/>
    <property type="match status" value="1"/>
</dbReference>
<sequence>MNVLIAQSGGPTPVINRSLQGAVEQAVRLKGINHVYASRNGIEGILNEQLVLLEGRLAELEQASLQPGSVLGASHYLLADGDFERIIHRLEQLQVTIFCFIGGNGSSRMVKALHQLALSMGKNIRFVHIPKTIDNDLLGTDHTPGFASASKLVSHMIQWIGMDMASMKAYDKVGIVEVMGGNAGWLAAASALGKKNASAYPQLVYMPKHETDVEHFLAQLEEAYLSYGQVMAVIPDHIKFRNIQSDQAGNKQIRERLNTGISGHLAAAVRERLGLKTRVTAPGVLYRCMSGMASRCDMTEAYRLGAEAVRFASEGLSGGMVRLRRVSNDPYYCDIEWIELDDIAGKERYLPPEFWDAEQQMPTRAFREYMLPLVDGQVPEPVSL</sequence>
<dbReference type="PIRSF" id="PIRSF036483">
    <property type="entry name" value="PFK_XF0274"/>
    <property type="match status" value="1"/>
</dbReference>
<dbReference type="EC" id="2.7.1.90" evidence="6"/>
<evidence type="ECO:0000313" key="8">
    <source>
        <dbReference type="EMBL" id="MFC4302459.1"/>
    </source>
</evidence>
<dbReference type="NCBIfam" id="NF010675">
    <property type="entry name" value="PRK14072.1"/>
    <property type="match status" value="1"/>
</dbReference>
<comment type="cofactor">
    <cofactor evidence="1 6">
        <name>Mg(2+)</name>
        <dbReference type="ChEBI" id="CHEBI:18420"/>
    </cofactor>
</comment>
<evidence type="ECO:0000256" key="5">
    <source>
        <dbReference type="ARBA" id="ARBA00022842"/>
    </source>
</evidence>
<feature type="domain" description="Phosphofructokinase" evidence="7">
    <location>
        <begin position="2"/>
        <end position="311"/>
    </location>
</feature>
<dbReference type="EMBL" id="JBHSED010000003">
    <property type="protein sequence ID" value="MFC4302459.1"/>
    <property type="molecule type" value="Genomic_DNA"/>
</dbReference>
<dbReference type="PANTHER" id="PTHR45770">
    <property type="entry name" value="ATP-DEPENDENT 6-PHOSPHOFRUCTOKINASE 1"/>
    <property type="match status" value="1"/>
</dbReference>
<dbReference type="InterPro" id="IPR000023">
    <property type="entry name" value="Phosphofructokinase_dom"/>
</dbReference>
<comment type="subunit">
    <text evidence="6">Homodimer.</text>
</comment>
<name>A0ABV8S7P8_9BACL</name>
<comment type="similarity">
    <text evidence="6">Belongs to the phosphofructokinase type A (PFKA) family. PPi-dependent PFK group II subfamily. Clade 'B2' sub-subfamily.</text>
</comment>
<evidence type="ECO:0000256" key="6">
    <source>
        <dbReference type="HAMAP-Rule" id="MF_01978"/>
    </source>
</evidence>
<feature type="site" description="Important for catalytic activity; stabilizes the transition state when the phosphoryl donor is PPi" evidence="6">
    <location>
        <position position="131"/>
    </location>
</feature>
<evidence type="ECO:0000259" key="7">
    <source>
        <dbReference type="Pfam" id="PF00365"/>
    </source>
</evidence>
<comment type="subcellular location">
    <subcellularLocation>
        <location evidence="6">Cytoplasm</location>
    </subcellularLocation>
</comment>
<comment type="catalytic activity">
    <reaction evidence="6">
        <text>beta-D-fructose 6-phosphate + diphosphate = beta-D-fructose 1,6-bisphosphate + phosphate + H(+)</text>
        <dbReference type="Rhea" id="RHEA:13613"/>
        <dbReference type="ChEBI" id="CHEBI:15378"/>
        <dbReference type="ChEBI" id="CHEBI:32966"/>
        <dbReference type="ChEBI" id="CHEBI:33019"/>
        <dbReference type="ChEBI" id="CHEBI:43474"/>
        <dbReference type="ChEBI" id="CHEBI:57634"/>
        <dbReference type="EC" id="2.7.1.90"/>
    </reaction>
</comment>
<comment type="function">
    <text evidence="6">Catalyzes the phosphorylation of D-fructose 6-phosphate, the first committing step of glycolysis. Uses inorganic phosphate (PPi) as phosphoryl donor instead of ATP like common ATP-dependent phosphofructokinases (ATP-PFKs), which renders the reaction reversible, and can thus function both in glycolysis and gluconeogenesis. Consistently, PPi-PFK can replace the enzymes of both the forward (ATP-PFK) and reverse (fructose-bisphosphatase (FBPase)) reactions.</text>
</comment>
<comment type="activity regulation">
    <text evidence="6">Non-allosteric.</text>
</comment>
<gene>
    <name evidence="6" type="primary">pfp</name>
    <name evidence="8" type="ORF">ACFO1S_03250</name>
</gene>
<keyword evidence="5 6" id="KW-0460">Magnesium</keyword>
<organism evidence="8 9">
    <name type="scientific">Cohnella boryungensis</name>
    <dbReference type="NCBI Taxonomy" id="768479"/>
    <lineage>
        <taxon>Bacteria</taxon>
        <taxon>Bacillati</taxon>
        <taxon>Bacillota</taxon>
        <taxon>Bacilli</taxon>
        <taxon>Bacillales</taxon>
        <taxon>Paenibacillaceae</taxon>
        <taxon>Cohnella</taxon>
    </lineage>
</organism>
<dbReference type="HAMAP" id="MF_01978">
    <property type="entry name" value="Phosphofructokinase_II_B2"/>
    <property type="match status" value="1"/>
</dbReference>
<dbReference type="InterPro" id="IPR011404">
    <property type="entry name" value="PPi-PFK"/>
</dbReference>
<dbReference type="Gene3D" id="3.40.50.450">
    <property type="match status" value="1"/>
</dbReference>
<comment type="caution">
    <text evidence="6">Lacks conserved residue(s) required for the propagation of feature annotation.</text>
</comment>
<feature type="active site" description="Proton acceptor" evidence="6">
    <location>
        <position position="134"/>
    </location>
</feature>
<keyword evidence="6" id="KW-0963">Cytoplasm</keyword>
<comment type="caution">
    <text evidence="8">The sequence shown here is derived from an EMBL/GenBank/DDBJ whole genome shotgun (WGS) entry which is preliminary data.</text>
</comment>
<dbReference type="GO" id="GO:0047334">
    <property type="term" value="F:diphosphate-fructose-6-phosphate 1-phosphotransferase activity"/>
    <property type="evidence" value="ECO:0007669"/>
    <property type="project" value="UniProtKB-EC"/>
</dbReference>
<keyword evidence="9" id="KW-1185">Reference proteome</keyword>
<evidence type="ECO:0000256" key="4">
    <source>
        <dbReference type="ARBA" id="ARBA00022777"/>
    </source>
</evidence>
<reference evidence="9" key="1">
    <citation type="journal article" date="2019" name="Int. J. Syst. Evol. Microbiol.">
        <title>The Global Catalogue of Microorganisms (GCM) 10K type strain sequencing project: providing services to taxonomists for standard genome sequencing and annotation.</title>
        <authorList>
            <consortium name="The Broad Institute Genomics Platform"/>
            <consortium name="The Broad Institute Genome Sequencing Center for Infectious Disease"/>
            <person name="Wu L."/>
            <person name="Ma J."/>
        </authorList>
    </citation>
    <scope>NUCLEOTIDE SEQUENCE [LARGE SCALE GENOMIC DNA]</scope>
    <source>
        <strain evidence="9">CGMCC 4.1641</strain>
    </source>
</reference>
<dbReference type="SUPFAM" id="SSF53784">
    <property type="entry name" value="Phosphofructokinase"/>
    <property type="match status" value="1"/>
</dbReference>
<dbReference type="PRINTS" id="PR00476">
    <property type="entry name" value="PHFRCTKINASE"/>
</dbReference>
<evidence type="ECO:0000313" key="9">
    <source>
        <dbReference type="Proteomes" id="UP001595755"/>
    </source>
</evidence>
<dbReference type="Pfam" id="PF00365">
    <property type="entry name" value="PFK"/>
    <property type="match status" value="1"/>
</dbReference>
<keyword evidence="2 6" id="KW-0808">Transferase</keyword>
<evidence type="ECO:0000256" key="2">
    <source>
        <dbReference type="ARBA" id="ARBA00022679"/>
    </source>
</evidence>
<dbReference type="InterPro" id="IPR022953">
    <property type="entry name" value="ATP_PFK"/>
</dbReference>
<dbReference type="InterPro" id="IPR035966">
    <property type="entry name" value="PKF_sf"/>
</dbReference>
<feature type="binding site" evidence="6">
    <location>
        <position position="104"/>
    </location>
    <ligand>
        <name>Mg(2+)</name>
        <dbReference type="ChEBI" id="CHEBI:18420"/>
        <note>catalytic</note>
    </ligand>
</feature>
<keyword evidence="3 6" id="KW-0479">Metal-binding</keyword>
<accession>A0ABV8S7P8</accession>
<evidence type="ECO:0000256" key="3">
    <source>
        <dbReference type="ARBA" id="ARBA00022723"/>
    </source>
</evidence>
<feature type="binding site" evidence="6">
    <location>
        <begin position="132"/>
        <end position="134"/>
    </location>
    <ligand>
        <name>substrate</name>
    </ligand>
</feature>
<proteinExistence type="inferred from homology"/>
<dbReference type="Proteomes" id="UP001595755">
    <property type="component" value="Unassembled WGS sequence"/>
</dbReference>
<protein>
    <recommendedName>
        <fullName evidence="6">Pyrophosphate--fructose 6-phosphate 1-phosphotransferase</fullName>
        <ecNumber evidence="6">2.7.1.90</ecNumber>
    </recommendedName>
    <alternativeName>
        <fullName evidence="6">6-phosphofructokinase, pyrophosphate dependent</fullName>
    </alternativeName>
    <alternativeName>
        <fullName evidence="6">PPi-dependent phosphofructokinase</fullName>
        <shortName evidence="6">PPi-PFK</shortName>
    </alternativeName>
    <alternativeName>
        <fullName evidence="6">Pyrophosphate-dependent 6-phosphofructose-1-kinase</fullName>
    </alternativeName>
</protein>
<feature type="binding site" evidence="6">
    <location>
        <position position="10"/>
    </location>
    <ligand>
        <name>diphosphate</name>
        <dbReference type="ChEBI" id="CHEBI:33019"/>
    </ligand>
</feature>
<evidence type="ECO:0000256" key="1">
    <source>
        <dbReference type="ARBA" id="ARBA00001946"/>
    </source>
</evidence>